<dbReference type="Pfam" id="PF00326">
    <property type="entry name" value="Peptidase_S9"/>
    <property type="match status" value="1"/>
</dbReference>
<dbReference type="GO" id="GO:0006508">
    <property type="term" value="P:proteolysis"/>
    <property type="evidence" value="ECO:0007669"/>
    <property type="project" value="InterPro"/>
</dbReference>
<protein>
    <submittedName>
        <fullName evidence="2">Alpha/Beta hydrolase protein</fullName>
    </submittedName>
</protein>
<evidence type="ECO:0000313" key="3">
    <source>
        <dbReference type="Proteomes" id="UP000714275"/>
    </source>
</evidence>
<evidence type="ECO:0000259" key="1">
    <source>
        <dbReference type="Pfam" id="PF00326"/>
    </source>
</evidence>
<dbReference type="SUPFAM" id="SSF82171">
    <property type="entry name" value="DPP6 N-terminal domain-like"/>
    <property type="match status" value="1"/>
</dbReference>
<organism evidence="2 3">
    <name type="scientific">Suillus placidus</name>
    <dbReference type="NCBI Taxonomy" id="48579"/>
    <lineage>
        <taxon>Eukaryota</taxon>
        <taxon>Fungi</taxon>
        <taxon>Dikarya</taxon>
        <taxon>Basidiomycota</taxon>
        <taxon>Agaricomycotina</taxon>
        <taxon>Agaricomycetes</taxon>
        <taxon>Agaricomycetidae</taxon>
        <taxon>Boletales</taxon>
        <taxon>Suillineae</taxon>
        <taxon>Suillaceae</taxon>
        <taxon>Suillus</taxon>
    </lineage>
</organism>
<dbReference type="InterPro" id="IPR050585">
    <property type="entry name" value="Xaa-Pro_dipeptidyl-ppase/CocE"/>
</dbReference>
<dbReference type="PANTHER" id="PTHR43056">
    <property type="entry name" value="PEPTIDASE S9 PROLYL OLIGOPEPTIDASE"/>
    <property type="match status" value="1"/>
</dbReference>
<gene>
    <name evidence="2" type="ORF">EV702DRAFT_1021582</name>
</gene>
<comment type="caution">
    <text evidence="2">The sequence shown here is derived from an EMBL/GenBank/DDBJ whole genome shotgun (WGS) entry which is preliminary data.</text>
</comment>
<reference evidence="2" key="1">
    <citation type="journal article" date="2020" name="New Phytol.">
        <title>Comparative genomics reveals dynamic genome evolution in host specialist ectomycorrhizal fungi.</title>
        <authorList>
            <person name="Lofgren L.A."/>
            <person name="Nguyen N.H."/>
            <person name="Vilgalys R."/>
            <person name="Ruytinx J."/>
            <person name="Liao H.L."/>
            <person name="Branco S."/>
            <person name="Kuo A."/>
            <person name="LaButti K."/>
            <person name="Lipzen A."/>
            <person name="Andreopoulos W."/>
            <person name="Pangilinan J."/>
            <person name="Riley R."/>
            <person name="Hundley H."/>
            <person name="Na H."/>
            <person name="Barry K."/>
            <person name="Grigoriev I.V."/>
            <person name="Stajich J.E."/>
            <person name="Kennedy P.G."/>
        </authorList>
    </citation>
    <scope>NUCLEOTIDE SEQUENCE</scope>
    <source>
        <strain evidence="2">DOB743</strain>
    </source>
</reference>
<feature type="domain" description="Peptidase S9 prolyl oligopeptidase catalytic" evidence="1">
    <location>
        <begin position="454"/>
        <end position="666"/>
    </location>
</feature>
<dbReference type="InterPro" id="IPR029058">
    <property type="entry name" value="AB_hydrolase_fold"/>
</dbReference>
<dbReference type="GO" id="GO:0008236">
    <property type="term" value="F:serine-type peptidase activity"/>
    <property type="evidence" value="ECO:0007669"/>
    <property type="project" value="InterPro"/>
</dbReference>
<name>A0A9P7A4J9_9AGAM</name>
<dbReference type="SUPFAM" id="SSF53474">
    <property type="entry name" value="alpha/beta-Hydrolases"/>
    <property type="match status" value="1"/>
</dbReference>
<keyword evidence="3" id="KW-1185">Reference proteome</keyword>
<proteinExistence type="predicted"/>
<keyword evidence="2" id="KW-0378">Hydrolase</keyword>
<dbReference type="Gene3D" id="3.40.50.1820">
    <property type="entry name" value="alpha/beta hydrolase"/>
    <property type="match status" value="1"/>
</dbReference>
<dbReference type="PANTHER" id="PTHR43056:SF5">
    <property type="entry name" value="PEPTIDASE S9 PROLYL OLIGOPEPTIDASE CATALYTIC DOMAIN-CONTAINING PROTEIN"/>
    <property type="match status" value="1"/>
</dbReference>
<dbReference type="InterPro" id="IPR001375">
    <property type="entry name" value="Peptidase_S9_cat"/>
</dbReference>
<dbReference type="OrthoDB" id="43744at2759"/>
<evidence type="ECO:0000313" key="2">
    <source>
        <dbReference type="EMBL" id="KAG1782227.1"/>
    </source>
</evidence>
<accession>A0A9P7A4J9</accession>
<dbReference type="EMBL" id="JABBWD010000004">
    <property type="protein sequence ID" value="KAG1782227.1"/>
    <property type="molecule type" value="Genomic_DNA"/>
</dbReference>
<sequence length="674" mass="74642">MSQKYAPYGLWESPITADAIAEDSVSMSDIIVDPVTEDIYYIEQRASEGGRYVLLSNQTQNEVFAKDFNARTRVHEYGGAAAIAYNGTVYSSNFADFLVYAAKDGTIKPITPEDPKKINRYADFCVHPVHTDLLVAILEDHTHDTPQTVRNSLCVINSTATIVTSLVCTEDAQREFYAAPTFSPSGDKLAWQFWERPDMPWEGGRLYVADVHYNPNTHALSLSNTKLVAGSANTISACYPLWASNDKLLFTSDEGEEGNRFANLWECTPARTKPVLSFVVQQDFCMPPWRLGNYPFAFLDDNGTKAICVAWRGGRSVLYVVDITAGSYKEIKDESFDFVVIEHVRRMSDYTFVFTGLQSNAPGAAMLCTLSGSSFVPNFQVLKSTASTSAAPFPEGIISLPTPLELKLAGDNIVYAVYYAPNNPAYAGSNIPNEEPPCVLGVHGGPTGLETQNLNWLKQYFTSRGYAWLDINYSGSSCYGRAYVERLKGNWGITDVSDCIEAVQSPELRSLIDTNRTAIRGGSSGGYTALASISLASSAASKRKFFASATSNYGISNLELLADDTHKFELMYMIKLLGGTKEEIPHVYHDRSPVYFSARIETPLLVLQGNDDEVVPPAQSWTIIDGVMKNKGHIEAHFFDGEQHGWRTSATIKRAIEFEREWYEKSMVRTSVSK</sequence>
<dbReference type="Proteomes" id="UP000714275">
    <property type="component" value="Unassembled WGS sequence"/>
</dbReference>
<dbReference type="AlphaFoldDB" id="A0A9P7A4J9"/>